<evidence type="ECO:0000256" key="1">
    <source>
        <dbReference type="ARBA" id="ARBA00008103"/>
    </source>
</evidence>
<gene>
    <name evidence="2" type="primary">gerPF</name>
    <name evidence="2" type="ORF">GCA01S_022_00420</name>
</gene>
<comment type="similarity">
    <text evidence="1">Belongs to the GerPA/GerPF family.</text>
</comment>
<dbReference type="Pfam" id="PF10676">
    <property type="entry name" value="gerPA"/>
    <property type="match status" value="1"/>
</dbReference>
<organism evidence="2 3">
    <name type="scientific">Parageobacillus caldoxylosilyticus NBRC 107762</name>
    <dbReference type="NCBI Taxonomy" id="1220594"/>
    <lineage>
        <taxon>Bacteria</taxon>
        <taxon>Bacillati</taxon>
        <taxon>Bacillota</taxon>
        <taxon>Bacilli</taxon>
        <taxon>Bacillales</taxon>
        <taxon>Anoxybacillaceae</taxon>
        <taxon>Saccharococcus</taxon>
    </lineage>
</organism>
<dbReference type="Proteomes" id="UP000023561">
    <property type="component" value="Unassembled WGS sequence"/>
</dbReference>
<name>A0A023DEB3_9BACL</name>
<dbReference type="EMBL" id="BAWO01000022">
    <property type="protein sequence ID" value="GAJ39563.1"/>
    <property type="molecule type" value="Genomic_DNA"/>
</dbReference>
<evidence type="ECO:0000313" key="3">
    <source>
        <dbReference type="Proteomes" id="UP000023561"/>
    </source>
</evidence>
<evidence type="ECO:0000313" key="2">
    <source>
        <dbReference type="EMBL" id="GAJ39563.1"/>
    </source>
</evidence>
<dbReference type="AlphaFoldDB" id="A0A023DEB3"/>
<dbReference type="RefSeq" id="WP_017436497.1">
    <property type="nucleotide sequence ID" value="NZ_BAWO01000022.1"/>
</dbReference>
<dbReference type="OrthoDB" id="2382149at2"/>
<dbReference type="GeneID" id="301192184"/>
<reference evidence="2 3" key="1">
    <citation type="submission" date="2014-04" db="EMBL/GenBank/DDBJ databases">
        <title>Whole genome shotgun sequence of Geobacillus caldoxylosilyticus NBRC 107762.</title>
        <authorList>
            <person name="Hosoyama A."/>
            <person name="Hosoyama Y."/>
            <person name="Katano-Makiyama Y."/>
            <person name="Tsuchikane K."/>
            <person name="Ohji S."/>
            <person name="Ichikawa N."/>
            <person name="Yamazoe A."/>
            <person name="Fujita N."/>
        </authorList>
    </citation>
    <scope>NUCLEOTIDE SEQUENCE [LARGE SCALE GENOMIC DNA]</scope>
    <source>
        <strain evidence="2 3">NBRC 107762</strain>
    </source>
</reference>
<sequence length="73" mass="7451">MPSVVGPIKINNVSSGAVVQMGDCLYIAPKVATKTQAGSGGFNTGDFVITNNGISLTNSFDPDTFDSNVAANN</sequence>
<dbReference type="InterPro" id="IPR019618">
    <property type="entry name" value="Spore_germination_GerPA"/>
</dbReference>
<protein>
    <submittedName>
        <fullName evidence="2">Spore germination protein GerPF</fullName>
    </submittedName>
</protein>
<accession>A0A023DEB3</accession>
<comment type="caution">
    <text evidence="2">The sequence shown here is derived from an EMBL/GenBank/DDBJ whole genome shotgun (WGS) entry which is preliminary data.</text>
</comment>
<dbReference type="PANTHER" id="PTHR37808:SF1">
    <property type="entry name" value="SPORE GERMINATION PROTEIN-LIKE PROTEIN YDZR"/>
    <property type="match status" value="1"/>
</dbReference>
<keyword evidence="3" id="KW-1185">Reference proteome</keyword>
<dbReference type="PANTHER" id="PTHR37808">
    <property type="entry name" value="SPORE GERMINATION PROTEIN-LIKE PROTEIN YDZR-RELATED"/>
    <property type="match status" value="1"/>
</dbReference>
<proteinExistence type="inferred from homology"/>